<reference evidence="9 10" key="1">
    <citation type="submission" date="2020-08" db="EMBL/GenBank/DDBJ databases">
        <title>Cohnella phylogeny.</title>
        <authorList>
            <person name="Dunlap C."/>
        </authorList>
    </citation>
    <scope>NUCLEOTIDE SEQUENCE [LARGE SCALE GENOMIC DNA]</scope>
    <source>
        <strain evidence="9 10">DSM 25239</strain>
    </source>
</reference>
<feature type="domain" description="ABC transmembrane type-1" evidence="8">
    <location>
        <begin position="72"/>
        <end position="284"/>
    </location>
</feature>
<comment type="caution">
    <text evidence="9">The sequence shown here is derived from an EMBL/GenBank/DDBJ whole genome shotgun (WGS) entry which is preliminary data.</text>
</comment>
<feature type="transmembrane region" description="Helical" evidence="7">
    <location>
        <begin position="203"/>
        <end position="225"/>
    </location>
</feature>
<dbReference type="CDD" id="cd06261">
    <property type="entry name" value="TM_PBP2"/>
    <property type="match status" value="1"/>
</dbReference>
<feature type="transmembrane region" description="Helical" evidence="7">
    <location>
        <begin position="268"/>
        <end position="286"/>
    </location>
</feature>
<dbReference type="SUPFAM" id="SSF160964">
    <property type="entry name" value="MalF N-terminal region-like"/>
    <property type="match status" value="1"/>
</dbReference>
<evidence type="ECO:0000256" key="2">
    <source>
        <dbReference type="ARBA" id="ARBA00022448"/>
    </source>
</evidence>
<sequence length="294" mass="34065">MKPMKRLVHKDGFWAFLMLLPNVLGFLLFLLLPVLATFAISFSDWNLTDSFQWRGVDNYKELFEDKVFGQVFKNTFVFTLVSVPIGIALSLVLAVFLNQKLRFVRFYRAAFFIPVISSMVAVSVIWQWIYNPEYGLLNYALSWFGIDGPAWLTSPRWAMPAVIITSIWKSLGFNMLIFLAGLQSISDSYYEAADIDGAKWYSKFARITVPLLSPTTFFVTVMSFINSFQVFDTVYLMTQGGPARSTSVMVYYVFQNAFQYFRMGYASAMAYVLFFIVMIVTFIQFWRQKKWSVY</sequence>
<feature type="transmembrane region" description="Helical" evidence="7">
    <location>
        <begin position="157"/>
        <end position="182"/>
    </location>
</feature>
<feature type="transmembrane region" description="Helical" evidence="7">
    <location>
        <begin position="109"/>
        <end position="129"/>
    </location>
</feature>
<keyword evidence="2 7" id="KW-0813">Transport</keyword>
<feature type="transmembrane region" description="Helical" evidence="7">
    <location>
        <begin position="12"/>
        <end position="40"/>
    </location>
</feature>
<keyword evidence="10" id="KW-1185">Reference proteome</keyword>
<evidence type="ECO:0000259" key="8">
    <source>
        <dbReference type="PROSITE" id="PS50928"/>
    </source>
</evidence>
<dbReference type="GO" id="GO:0005886">
    <property type="term" value="C:plasma membrane"/>
    <property type="evidence" value="ECO:0007669"/>
    <property type="project" value="UniProtKB-SubCell"/>
</dbReference>
<comment type="subcellular location">
    <subcellularLocation>
        <location evidence="1 7">Cell membrane</location>
        <topology evidence="1 7">Multi-pass membrane protein</topology>
    </subcellularLocation>
</comment>
<organism evidence="9 10">
    <name type="scientific">Cohnella xylanilytica</name>
    <dbReference type="NCBI Taxonomy" id="557555"/>
    <lineage>
        <taxon>Bacteria</taxon>
        <taxon>Bacillati</taxon>
        <taxon>Bacillota</taxon>
        <taxon>Bacilli</taxon>
        <taxon>Bacillales</taxon>
        <taxon>Paenibacillaceae</taxon>
        <taxon>Cohnella</taxon>
    </lineage>
</organism>
<evidence type="ECO:0000313" key="10">
    <source>
        <dbReference type="Proteomes" id="UP000553776"/>
    </source>
</evidence>
<evidence type="ECO:0000256" key="5">
    <source>
        <dbReference type="ARBA" id="ARBA00022989"/>
    </source>
</evidence>
<dbReference type="InterPro" id="IPR000515">
    <property type="entry name" value="MetI-like"/>
</dbReference>
<keyword evidence="5 7" id="KW-1133">Transmembrane helix</keyword>
<dbReference type="EMBL" id="JACJVR010000106">
    <property type="protein sequence ID" value="MBB6694904.1"/>
    <property type="molecule type" value="Genomic_DNA"/>
</dbReference>
<feature type="transmembrane region" description="Helical" evidence="7">
    <location>
        <begin position="76"/>
        <end position="97"/>
    </location>
</feature>
<dbReference type="InterPro" id="IPR051393">
    <property type="entry name" value="ABC_transporter_permease"/>
</dbReference>
<protein>
    <submittedName>
        <fullName evidence="9">Sugar ABC transporter permease</fullName>
    </submittedName>
</protein>
<dbReference type="Pfam" id="PF00528">
    <property type="entry name" value="BPD_transp_1"/>
    <property type="match status" value="1"/>
</dbReference>
<dbReference type="GO" id="GO:0055085">
    <property type="term" value="P:transmembrane transport"/>
    <property type="evidence" value="ECO:0007669"/>
    <property type="project" value="InterPro"/>
</dbReference>
<dbReference type="PANTHER" id="PTHR30193">
    <property type="entry name" value="ABC TRANSPORTER PERMEASE PROTEIN"/>
    <property type="match status" value="1"/>
</dbReference>
<dbReference type="Proteomes" id="UP000553776">
    <property type="component" value="Unassembled WGS sequence"/>
</dbReference>
<dbReference type="PANTHER" id="PTHR30193:SF37">
    <property type="entry name" value="INNER MEMBRANE ABC TRANSPORTER PERMEASE PROTEIN YCJO"/>
    <property type="match status" value="1"/>
</dbReference>
<name>A0A841U9V1_9BACL</name>
<dbReference type="InterPro" id="IPR035906">
    <property type="entry name" value="MetI-like_sf"/>
</dbReference>
<proteinExistence type="inferred from homology"/>
<keyword evidence="3" id="KW-1003">Cell membrane</keyword>
<keyword evidence="4 7" id="KW-0812">Transmembrane</keyword>
<dbReference type="SUPFAM" id="SSF161098">
    <property type="entry name" value="MetI-like"/>
    <property type="match status" value="1"/>
</dbReference>
<evidence type="ECO:0000256" key="7">
    <source>
        <dbReference type="RuleBase" id="RU363032"/>
    </source>
</evidence>
<comment type="similarity">
    <text evidence="7">Belongs to the binding-protein-dependent transport system permease family.</text>
</comment>
<dbReference type="AlphaFoldDB" id="A0A841U9V1"/>
<evidence type="ECO:0000256" key="3">
    <source>
        <dbReference type="ARBA" id="ARBA00022475"/>
    </source>
</evidence>
<dbReference type="PROSITE" id="PS50928">
    <property type="entry name" value="ABC_TM1"/>
    <property type="match status" value="1"/>
</dbReference>
<evidence type="ECO:0000313" key="9">
    <source>
        <dbReference type="EMBL" id="MBB6694904.1"/>
    </source>
</evidence>
<accession>A0A841U9V1</accession>
<evidence type="ECO:0000256" key="1">
    <source>
        <dbReference type="ARBA" id="ARBA00004651"/>
    </source>
</evidence>
<dbReference type="Gene3D" id="1.10.3720.10">
    <property type="entry name" value="MetI-like"/>
    <property type="match status" value="1"/>
</dbReference>
<gene>
    <name evidence="9" type="ORF">H7B90_26255</name>
</gene>
<evidence type="ECO:0000256" key="6">
    <source>
        <dbReference type="ARBA" id="ARBA00023136"/>
    </source>
</evidence>
<keyword evidence="6 7" id="KW-0472">Membrane</keyword>
<evidence type="ECO:0000256" key="4">
    <source>
        <dbReference type="ARBA" id="ARBA00022692"/>
    </source>
</evidence>